<sequence length="133" mass="15095">MNIESAQYVGAGLMVLSSLLGAYYLALKVRQFHLQSRDPNLSFVTHSHLEKLRGEFIRIMSEATHDLRTLRAEIREDTRLMQRQYGASLSEMRELISKNAQNISSLAAQAALANQRISELTVKTDKLSIKFKD</sequence>
<name>A0ABU4WI05_9BACT</name>
<evidence type="ECO:0008006" key="4">
    <source>
        <dbReference type="Google" id="ProtNLM"/>
    </source>
</evidence>
<protein>
    <recommendedName>
        <fullName evidence="4">DNA recombination protein RmuC</fullName>
    </recommendedName>
</protein>
<dbReference type="RefSeq" id="WP_370397650.1">
    <property type="nucleotide sequence ID" value="NZ_JALBUT010000010.1"/>
</dbReference>
<comment type="caution">
    <text evidence="2">The sequence shown here is derived from an EMBL/GenBank/DDBJ whole genome shotgun (WGS) entry which is preliminary data.</text>
</comment>
<accession>A0ABU4WI05</accession>
<keyword evidence="3" id="KW-1185">Reference proteome</keyword>
<keyword evidence="1" id="KW-0472">Membrane</keyword>
<keyword evidence="1" id="KW-0812">Transmembrane</keyword>
<gene>
    <name evidence="2" type="ORF">MOX91_08430</name>
</gene>
<organism evidence="2 3">
    <name type="scientific">Intestinicryptomonas porci</name>
    <dbReference type="NCBI Taxonomy" id="2926320"/>
    <lineage>
        <taxon>Bacteria</taxon>
        <taxon>Pseudomonadati</taxon>
        <taxon>Verrucomicrobiota</taxon>
        <taxon>Opitutia</taxon>
        <taxon>Opitutales</taxon>
        <taxon>Intestinicryptomonaceae</taxon>
        <taxon>Intestinicryptomonas</taxon>
    </lineage>
</organism>
<feature type="transmembrane region" description="Helical" evidence="1">
    <location>
        <begin position="6"/>
        <end position="27"/>
    </location>
</feature>
<keyword evidence="1" id="KW-1133">Transmembrane helix</keyword>
<dbReference type="Proteomes" id="UP001275932">
    <property type="component" value="Unassembled WGS sequence"/>
</dbReference>
<evidence type="ECO:0000313" key="3">
    <source>
        <dbReference type="Proteomes" id="UP001275932"/>
    </source>
</evidence>
<reference evidence="2 3" key="1">
    <citation type="submission" date="2022-03" db="EMBL/GenBank/DDBJ databases">
        <title>Novel taxa within the pig intestine.</title>
        <authorList>
            <person name="Wylensek D."/>
            <person name="Bishof K."/>
            <person name="Afrizal A."/>
            <person name="Clavel T."/>
        </authorList>
    </citation>
    <scope>NUCLEOTIDE SEQUENCE [LARGE SCALE GENOMIC DNA]</scope>
    <source>
        <strain evidence="2 3">CLA-KB-P66</strain>
    </source>
</reference>
<proteinExistence type="predicted"/>
<evidence type="ECO:0000256" key="1">
    <source>
        <dbReference type="SAM" id="Phobius"/>
    </source>
</evidence>
<dbReference type="EMBL" id="JALBUT010000010">
    <property type="protein sequence ID" value="MDX8416195.1"/>
    <property type="molecule type" value="Genomic_DNA"/>
</dbReference>
<evidence type="ECO:0000313" key="2">
    <source>
        <dbReference type="EMBL" id="MDX8416195.1"/>
    </source>
</evidence>